<evidence type="ECO:0000256" key="1">
    <source>
        <dbReference type="SAM" id="Coils"/>
    </source>
</evidence>
<comment type="caution">
    <text evidence="3">The sequence shown here is derived from an EMBL/GenBank/DDBJ whole genome shotgun (WGS) entry which is preliminary data.</text>
</comment>
<evidence type="ECO:0000313" key="4">
    <source>
        <dbReference type="Proteomes" id="UP000499080"/>
    </source>
</evidence>
<dbReference type="EMBL" id="BGPR01001864">
    <property type="protein sequence ID" value="GBM63372.1"/>
    <property type="molecule type" value="Genomic_DNA"/>
</dbReference>
<dbReference type="PANTHER" id="PTHR23325:SF1">
    <property type="entry name" value="SERUM RESPONSE FACTOR-BINDING PROTEIN 1"/>
    <property type="match status" value="1"/>
</dbReference>
<dbReference type="GO" id="GO:0005634">
    <property type="term" value="C:nucleus"/>
    <property type="evidence" value="ECO:0007669"/>
    <property type="project" value="TreeGrafter"/>
</dbReference>
<feature type="compositionally biased region" description="Low complexity" evidence="2">
    <location>
        <begin position="176"/>
        <end position="194"/>
    </location>
</feature>
<feature type="region of interest" description="Disordered" evidence="2">
    <location>
        <begin position="248"/>
        <end position="312"/>
    </location>
</feature>
<feature type="compositionally biased region" description="Basic and acidic residues" evidence="2">
    <location>
        <begin position="462"/>
        <end position="471"/>
    </location>
</feature>
<feature type="compositionally biased region" description="Acidic residues" evidence="2">
    <location>
        <begin position="496"/>
        <end position="505"/>
    </location>
</feature>
<feature type="compositionally biased region" description="Basic and acidic residues" evidence="2">
    <location>
        <begin position="610"/>
        <end position="625"/>
    </location>
</feature>
<dbReference type="Proteomes" id="UP000499080">
    <property type="component" value="Unassembled WGS sequence"/>
</dbReference>
<keyword evidence="1" id="KW-0175">Coiled coil</keyword>
<feature type="region of interest" description="Disordered" evidence="2">
    <location>
        <begin position="462"/>
        <end position="661"/>
    </location>
</feature>
<feature type="region of interest" description="Disordered" evidence="2">
    <location>
        <begin position="133"/>
        <end position="194"/>
    </location>
</feature>
<dbReference type="OrthoDB" id="3364872at2759"/>
<feature type="compositionally biased region" description="Basic and acidic residues" evidence="2">
    <location>
        <begin position="297"/>
        <end position="312"/>
    </location>
</feature>
<sequence length="676" mass="77187">MDKIKVNNQVVSMRKFVKQAKIHAINKCTKQIKFLENRKGNEEQMAKTKRKLQRLLEEVKILKKIKPDSVSKLALSKAKDWKAVLAEKNVPLEERCFAMLANHPPVQESVEKFHSDNSELISKIPELVKEWEEKKSRSSQINKKKQKGQQDNAKDPNKLPIGNENNFHKSNEAEVKSQSTESLESLSDSSDLKSIQNDITEQNLKIKITTKRKESSDNMSDNLDSLSILCSPPKKKFLVVDDAKSNEFDDRLSDSSDPANHQGCQIKEELPVKDATKSDESYKNDSDYSLSDSSDIANHESKQGKEKLPVKDNMKIDQSCKNSKQSKACAVNHQTNLVEKKILLKKKTMNSSNRKGTKVESNREENSGQLQDIRSKLLEISMSKTKVQNKPRNKPLPVLHQLNAGVETDSDDEGSAGAYKKLVNSANVSGTKTKPSFPTKPEVKSKMKAITMIDLNKLQDIDEIPIEKSDSDAEDETDEDSGKQKKDPFFLCDGEPVSESDEDESAEKGIARKRDFPPFKKEPYVNFNKREQRDNLFQKRKFDKHSVNGRNSNFKEKGFTKNKELSFKDNKRNYKRTFDDNSEYRQNKKIQFASKDKFSNRNGTNSFPKNPKEKSFSQNHNRDAKGNSYAPKSDFSNCPKSIKPDDKPLHPSWEAKRKLKEAEKVIFQGKRMVFNL</sequence>
<feature type="compositionally biased region" description="Basic and acidic residues" evidence="2">
    <location>
        <begin position="266"/>
        <end position="286"/>
    </location>
</feature>
<protein>
    <recommendedName>
        <fullName evidence="5">Serum response factor-binding protein 1</fullName>
    </recommendedName>
</protein>
<proteinExistence type="predicted"/>
<feature type="region of interest" description="Disordered" evidence="2">
    <location>
        <begin position="348"/>
        <end position="370"/>
    </location>
</feature>
<dbReference type="GO" id="GO:0030490">
    <property type="term" value="P:maturation of SSU-rRNA"/>
    <property type="evidence" value="ECO:0007669"/>
    <property type="project" value="TreeGrafter"/>
</dbReference>
<accession>A0A4Y2HDM3</accession>
<evidence type="ECO:0008006" key="5">
    <source>
        <dbReference type="Google" id="ProtNLM"/>
    </source>
</evidence>
<feature type="coiled-coil region" evidence="1">
    <location>
        <begin position="25"/>
        <end position="65"/>
    </location>
</feature>
<keyword evidence="4" id="KW-1185">Reference proteome</keyword>
<feature type="compositionally biased region" description="Basic and acidic residues" evidence="2">
    <location>
        <begin position="357"/>
        <end position="366"/>
    </location>
</feature>
<dbReference type="PANTHER" id="PTHR23325">
    <property type="entry name" value="SERUM RESPONSE FACTOR-BINDING"/>
    <property type="match status" value="1"/>
</dbReference>
<gene>
    <name evidence="3" type="ORF">AVEN_185477_1</name>
</gene>
<reference evidence="3 4" key="1">
    <citation type="journal article" date="2019" name="Sci. Rep.">
        <title>Orb-weaving spider Araneus ventricosus genome elucidates the spidroin gene catalogue.</title>
        <authorList>
            <person name="Kono N."/>
            <person name="Nakamura H."/>
            <person name="Ohtoshi R."/>
            <person name="Moran D.A.P."/>
            <person name="Shinohara A."/>
            <person name="Yoshida Y."/>
            <person name="Fujiwara M."/>
            <person name="Mori M."/>
            <person name="Tomita M."/>
            <person name="Arakawa K."/>
        </authorList>
    </citation>
    <scope>NUCLEOTIDE SEQUENCE [LARGE SCALE GENOMIC DNA]</scope>
</reference>
<dbReference type="InterPro" id="IPR037393">
    <property type="entry name" value="Bud22/SRFB1"/>
</dbReference>
<feature type="compositionally biased region" description="Basic and acidic residues" evidence="2">
    <location>
        <begin position="553"/>
        <end position="586"/>
    </location>
</feature>
<name>A0A4Y2HDM3_ARAVE</name>
<feature type="compositionally biased region" description="Basic and acidic residues" evidence="2">
    <location>
        <begin position="506"/>
        <end position="537"/>
    </location>
</feature>
<feature type="compositionally biased region" description="Basic and acidic residues" evidence="2">
    <location>
        <begin position="642"/>
        <end position="661"/>
    </location>
</feature>
<feature type="compositionally biased region" description="Basic and acidic residues" evidence="2">
    <location>
        <begin position="166"/>
        <end position="175"/>
    </location>
</feature>
<dbReference type="GO" id="GO:0030686">
    <property type="term" value="C:90S preribosome"/>
    <property type="evidence" value="ECO:0007669"/>
    <property type="project" value="TreeGrafter"/>
</dbReference>
<evidence type="ECO:0000313" key="3">
    <source>
        <dbReference type="EMBL" id="GBM63372.1"/>
    </source>
</evidence>
<organism evidence="3 4">
    <name type="scientific">Araneus ventricosus</name>
    <name type="common">Orbweaver spider</name>
    <name type="synonym">Epeira ventricosa</name>
    <dbReference type="NCBI Taxonomy" id="182803"/>
    <lineage>
        <taxon>Eukaryota</taxon>
        <taxon>Metazoa</taxon>
        <taxon>Ecdysozoa</taxon>
        <taxon>Arthropoda</taxon>
        <taxon>Chelicerata</taxon>
        <taxon>Arachnida</taxon>
        <taxon>Araneae</taxon>
        <taxon>Araneomorphae</taxon>
        <taxon>Entelegynae</taxon>
        <taxon>Araneoidea</taxon>
        <taxon>Araneidae</taxon>
        <taxon>Araneus</taxon>
    </lineage>
</organism>
<dbReference type="AlphaFoldDB" id="A0A4Y2HDM3"/>
<evidence type="ECO:0000256" key="2">
    <source>
        <dbReference type="SAM" id="MobiDB-lite"/>
    </source>
</evidence>